<accession>A0A4Z0P1I1</accession>
<sequence length="113" mass="12691">MEDHLFYLSQLLRADDHGQQGTVPTYEDMRLLLSTTGSFGTLSLSAGLLHYIERMPEQHRRTTVQAQDGEILMTTTESGEIRPMTPDEIGASAIRYSSGPWRSCCSWKATPRT</sequence>
<evidence type="ECO:0000313" key="3">
    <source>
        <dbReference type="Proteomes" id="UP000298337"/>
    </source>
</evidence>
<evidence type="ECO:0000313" key="2">
    <source>
        <dbReference type="EMBL" id="TGE04781.1"/>
    </source>
</evidence>
<dbReference type="AlphaFoldDB" id="A0A4Z0P1I1"/>
<proteinExistence type="predicted"/>
<reference evidence="2 3" key="1">
    <citation type="submission" date="2019-04" db="EMBL/GenBank/DDBJ databases">
        <authorList>
            <person name="Feng G."/>
            <person name="Zhang J."/>
            <person name="Zhu H."/>
        </authorList>
    </citation>
    <scope>NUCLEOTIDE SEQUENCE [LARGE SCALE GENOMIC DNA]</scope>
    <source>
        <strain evidence="2 3">92R-1</strain>
    </source>
</reference>
<dbReference type="EMBL" id="SRLA01000005">
    <property type="protein sequence ID" value="TGE04781.1"/>
    <property type="molecule type" value="Genomic_DNA"/>
</dbReference>
<gene>
    <name evidence="2" type="ORF">EU556_21610</name>
</gene>
<protein>
    <submittedName>
        <fullName evidence="2">Uncharacterized protein</fullName>
    </submittedName>
</protein>
<dbReference type="Proteomes" id="UP000298337">
    <property type="component" value="Unassembled WGS sequence"/>
</dbReference>
<evidence type="ECO:0000256" key="1">
    <source>
        <dbReference type="SAM" id="MobiDB-lite"/>
    </source>
</evidence>
<organism evidence="2 3">
    <name type="scientific">Hymenobacter fodinae</name>
    <dbReference type="NCBI Taxonomy" id="2510796"/>
    <lineage>
        <taxon>Bacteria</taxon>
        <taxon>Pseudomonadati</taxon>
        <taxon>Bacteroidota</taxon>
        <taxon>Cytophagia</taxon>
        <taxon>Cytophagales</taxon>
        <taxon>Hymenobacteraceae</taxon>
        <taxon>Hymenobacter</taxon>
    </lineage>
</organism>
<name>A0A4Z0P1I1_9BACT</name>
<comment type="caution">
    <text evidence="2">The sequence shown here is derived from an EMBL/GenBank/DDBJ whole genome shotgun (WGS) entry which is preliminary data.</text>
</comment>
<keyword evidence="3" id="KW-1185">Reference proteome</keyword>
<feature type="region of interest" description="Disordered" evidence="1">
    <location>
        <begin position="61"/>
        <end position="84"/>
    </location>
</feature>
<dbReference type="RefSeq" id="WP_135436242.1">
    <property type="nucleotide sequence ID" value="NZ_SRLA01000005.1"/>
</dbReference>